<keyword evidence="1 3" id="KW-0378">Hydrolase</keyword>
<keyword evidence="4" id="KW-1185">Reference proteome</keyword>
<evidence type="ECO:0000313" key="4">
    <source>
        <dbReference type="Proteomes" id="UP001549031"/>
    </source>
</evidence>
<dbReference type="PROSITE" id="PS50263">
    <property type="entry name" value="CN_HYDROLASE"/>
    <property type="match status" value="1"/>
</dbReference>
<dbReference type="RefSeq" id="WP_247245817.1">
    <property type="nucleotide sequence ID" value="NZ_JALJRA010000020.1"/>
</dbReference>
<sequence>MKVSLIQMNSQPDVAGNLEQAERLLLQAIDRDRPDLLVLPEHFDWAGGTAHQKVDAADSMPGGKAYRMLQEIAGQHRVWIHGGSLLERIPGERHVFNTSVIFDDSGREVGRYRKIHLFDITAPDGKAYRESATVARGEDLFVYEAHGLRIGCAICYDLRFSRLFDALASQRVDVIVLPAAFTLQTGKDHWEVLCRARAIEFQAYFIACGQWGSYAAANGETRSYYGNSMICDPWGQVVARASDGVGIVTSHIDPQRLRDVRNIIPMTAHREDFPGCRLCHGLKTSHVHA</sequence>
<dbReference type="Gene3D" id="3.60.110.10">
    <property type="entry name" value="Carbon-nitrogen hydrolase"/>
    <property type="match status" value="1"/>
</dbReference>
<evidence type="ECO:0000313" key="3">
    <source>
        <dbReference type="EMBL" id="MET3588082.1"/>
    </source>
</evidence>
<dbReference type="InterPro" id="IPR045254">
    <property type="entry name" value="Nit1/2_C-N_Hydrolase"/>
</dbReference>
<dbReference type="Proteomes" id="UP001549031">
    <property type="component" value="Unassembled WGS sequence"/>
</dbReference>
<dbReference type="EC" id="3.5.5.1" evidence="3"/>
<accession>A0ABV2HD00</accession>
<proteinExistence type="predicted"/>
<dbReference type="GO" id="GO:0000257">
    <property type="term" value="F:nitrilase activity"/>
    <property type="evidence" value="ECO:0007669"/>
    <property type="project" value="UniProtKB-EC"/>
</dbReference>
<dbReference type="Pfam" id="PF00795">
    <property type="entry name" value="CN_hydrolase"/>
    <property type="match status" value="1"/>
</dbReference>
<evidence type="ECO:0000259" key="2">
    <source>
        <dbReference type="PROSITE" id="PS50263"/>
    </source>
</evidence>
<feature type="domain" description="CN hydrolase" evidence="2">
    <location>
        <begin position="1"/>
        <end position="254"/>
    </location>
</feature>
<dbReference type="PANTHER" id="PTHR23088:SF27">
    <property type="entry name" value="DEAMINATED GLUTATHIONE AMIDASE"/>
    <property type="match status" value="1"/>
</dbReference>
<dbReference type="CDD" id="cd07572">
    <property type="entry name" value="nit"/>
    <property type="match status" value="1"/>
</dbReference>
<evidence type="ECO:0000256" key="1">
    <source>
        <dbReference type="ARBA" id="ARBA00022801"/>
    </source>
</evidence>
<comment type="caution">
    <text evidence="3">The sequence shown here is derived from an EMBL/GenBank/DDBJ whole genome shotgun (WGS) entry which is preliminary data.</text>
</comment>
<gene>
    <name evidence="3" type="ORF">ABID21_004215</name>
</gene>
<dbReference type="PANTHER" id="PTHR23088">
    <property type="entry name" value="NITRILASE-RELATED"/>
    <property type="match status" value="1"/>
</dbReference>
<organism evidence="3 4">
    <name type="scientific">Pseudorhizobium tarimense</name>
    <dbReference type="NCBI Taxonomy" id="1079109"/>
    <lineage>
        <taxon>Bacteria</taxon>
        <taxon>Pseudomonadati</taxon>
        <taxon>Pseudomonadota</taxon>
        <taxon>Alphaproteobacteria</taxon>
        <taxon>Hyphomicrobiales</taxon>
        <taxon>Rhizobiaceae</taxon>
        <taxon>Rhizobium/Agrobacterium group</taxon>
        <taxon>Pseudorhizobium</taxon>
    </lineage>
</organism>
<reference evidence="3 4" key="1">
    <citation type="submission" date="2024-06" db="EMBL/GenBank/DDBJ databases">
        <title>Genomic Encyclopedia of Type Strains, Phase IV (KMG-IV): sequencing the most valuable type-strain genomes for metagenomic binning, comparative biology and taxonomic classification.</title>
        <authorList>
            <person name="Goeker M."/>
        </authorList>
    </citation>
    <scope>NUCLEOTIDE SEQUENCE [LARGE SCALE GENOMIC DNA]</scope>
    <source>
        <strain evidence="3 4">DSM 105042</strain>
    </source>
</reference>
<dbReference type="InterPro" id="IPR003010">
    <property type="entry name" value="C-N_Hydrolase"/>
</dbReference>
<name>A0ABV2HD00_9HYPH</name>
<dbReference type="EMBL" id="JBEPLJ010000019">
    <property type="protein sequence ID" value="MET3588082.1"/>
    <property type="molecule type" value="Genomic_DNA"/>
</dbReference>
<dbReference type="InterPro" id="IPR036526">
    <property type="entry name" value="C-N_Hydrolase_sf"/>
</dbReference>
<dbReference type="SUPFAM" id="SSF56317">
    <property type="entry name" value="Carbon-nitrogen hydrolase"/>
    <property type="match status" value="1"/>
</dbReference>
<protein>
    <submittedName>
        <fullName evidence="3">Nitrilase</fullName>
        <ecNumber evidence="3">3.5.5.1</ecNumber>
    </submittedName>
</protein>